<dbReference type="InterPro" id="IPR009057">
    <property type="entry name" value="Homeodomain-like_sf"/>
</dbReference>
<evidence type="ECO:0000313" key="3">
    <source>
        <dbReference type="EMBL" id="CAI9959775.1"/>
    </source>
</evidence>
<dbReference type="Pfam" id="PF00249">
    <property type="entry name" value="Myb_DNA-binding"/>
    <property type="match status" value="1"/>
</dbReference>
<proteinExistence type="predicted"/>
<dbReference type="InterPro" id="IPR017930">
    <property type="entry name" value="Myb_dom"/>
</dbReference>
<accession>A0AA86QJB2</accession>
<comment type="caution">
    <text evidence="3">The sequence shown here is derived from an EMBL/GenBank/DDBJ whole genome shotgun (WGS) entry which is preliminary data.</text>
</comment>
<dbReference type="PROSITE" id="PS50090">
    <property type="entry name" value="MYB_LIKE"/>
    <property type="match status" value="1"/>
</dbReference>
<protein>
    <submittedName>
        <fullName evidence="3">SANT/Myb domain</fullName>
    </submittedName>
    <submittedName>
        <fullName evidence="4">SANT/Myb_domain</fullName>
    </submittedName>
</protein>
<name>A0AA86QJB2_9EUKA</name>
<reference evidence="3" key="1">
    <citation type="submission" date="2023-06" db="EMBL/GenBank/DDBJ databases">
        <authorList>
            <person name="Kurt Z."/>
        </authorList>
    </citation>
    <scope>NUCLEOTIDE SEQUENCE</scope>
</reference>
<evidence type="ECO:0000259" key="2">
    <source>
        <dbReference type="PROSITE" id="PS51294"/>
    </source>
</evidence>
<sequence>MEKQIVRTRWSSEEKQLFKKYFQTFGNDFKRFDELLQNRTESQIRSFYHNVIHKNKMIERQQNKQLLEHKIQREQILLNQIQAKDNIRYYDIPNMSTQFYQNIYDKANLIQLANIPDIDNKLSPIQIRDDEPIDIDKPIYKIEKEQIKIITVSFSENIDGKPNKE</sequence>
<dbReference type="Gene3D" id="1.10.10.60">
    <property type="entry name" value="Homeodomain-like"/>
    <property type="match status" value="1"/>
</dbReference>
<evidence type="ECO:0000259" key="1">
    <source>
        <dbReference type="PROSITE" id="PS50090"/>
    </source>
</evidence>
<keyword evidence="5" id="KW-1185">Reference proteome</keyword>
<gene>
    <name evidence="4" type="ORF">HINF_LOCUS38414</name>
    <name evidence="3" type="ORF">HINF_LOCUS47420</name>
</gene>
<dbReference type="PROSITE" id="PS51294">
    <property type="entry name" value="HTH_MYB"/>
    <property type="match status" value="1"/>
</dbReference>
<dbReference type="EMBL" id="CATOUU010000924">
    <property type="protein sequence ID" value="CAI9959775.1"/>
    <property type="molecule type" value="Genomic_DNA"/>
</dbReference>
<dbReference type="Proteomes" id="UP001642409">
    <property type="component" value="Unassembled WGS sequence"/>
</dbReference>
<dbReference type="EMBL" id="CAXDID020000146">
    <property type="protein sequence ID" value="CAL6040605.1"/>
    <property type="molecule type" value="Genomic_DNA"/>
</dbReference>
<evidence type="ECO:0000313" key="5">
    <source>
        <dbReference type="Proteomes" id="UP001642409"/>
    </source>
</evidence>
<organism evidence="3">
    <name type="scientific">Hexamita inflata</name>
    <dbReference type="NCBI Taxonomy" id="28002"/>
    <lineage>
        <taxon>Eukaryota</taxon>
        <taxon>Metamonada</taxon>
        <taxon>Diplomonadida</taxon>
        <taxon>Hexamitidae</taxon>
        <taxon>Hexamitinae</taxon>
        <taxon>Hexamita</taxon>
    </lineage>
</organism>
<reference evidence="4 5" key="2">
    <citation type="submission" date="2024-07" db="EMBL/GenBank/DDBJ databases">
        <authorList>
            <person name="Akdeniz Z."/>
        </authorList>
    </citation>
    <scope>NUCLEOTIDE SEQUENCE [LARGE SCALE GENOMIC DNA]</scope>
</reference>
<dbReference type="AlphaFoldDB" id="A0AA86QJB2"/>
<dbReference type="InterPro" id="IPR001005">
    <property type="entry name" value="SANT/Myb"/>
</dbReference>
<feature type="domain" description="HTH myb-type" evidence="2">
    <location>
        <begin position="1"/>
        <end position="56"/>
    </location>
</feature>
<feature type="domain" description="Myb-like" evidence="1">
    <location>
        <begin position="2"/>
        <end position="52"/>
    </location>
</feature>
<dbReference type="SUPFAM" id="SSF46689">
    <property type="entry name" value="Homeodomain-like"/>
    <property type="match status" value="1"/>
</dbReference>
<dbReference type="SMART" id="SM00717">
    <property type="entry name" value="SANT"/>
    <property type="match status" value="1"/>
</dbReference>
<evidence type="ECO:0000313" key="4">
    <source>
        <dbReference type="EMBL" id="CAL6040605.1"/>
    </source>
</evidence>
<dbReference type="CDD" id="cd00167">
    <property type="entry name" value="SANT"/>
    <property type="match status" value="1"/>
</dbReference>